<dbReference type="InterPro" id="IPR007325">
    <property type="entry name" value="KFase/CYL"/>
</dbReference>
<name>A0A2W1N9I6_PAEXE</name>
<evidence type="ECO:0000313" key="3">
    <source>
        <dbReference type="Proteomes" id="UP000214746"/>
    </source>
</evidence>
<gene>
    <name evidence="2" type="ORF">CBW46_012565</name>
</gene>
<sequence>MLKRLSYSLSENSPGWPGNPTVQVTPHSLISEGKTTNEYRLSLFNHFGSHMDGPKHFNDHGPRLGELPLKQFVYERPLLLDIPKSYEELVTADDLRHCHRELKSADLLMIRSGFSEKRHSDPQGYSERGPGVSSKAALHLIQNYPNLKAIAVDWISLASYAHLEDGILAHQHLLGNFRADYMCIIEDLNFAGLDNNKLLQVWSVPLFVDGIDSAPVTVLAELKS</sequence>
<evidence type="ECO:0000313" key="2">
    <source>
        <dbReference type="EMBL" id="PZE20594.1"/>
    </source>
</evidence>
<dbReference type="GO" id="GO:0004061">
    <property type="term" value="F:arylformamidase activity"/>
    <property type="evidence" value="ECO:0007669"/>
    <property type="project" value="InterPro"/>
</dbReference>
<dbReference type="Proteomes" id="UP000214746">
    <property type="component" value="Unassembled WGS sequence"/>
</dbReference>
<dbReference type="InterPro" id="IPR037175">
    <property type="entry name" value="KFase_sf"/>
</dbReference>
<organism evidence="2 3">
    <name type="scientific">Paenibacillus xerothermodurans</name>
    <dbReference type="NCBI Taxonomy" id="1977292"/>
    <lineage>
        <taxon>Bacteria</taxon>
        <taxon>Bacillati</taxon>
        <taxon>Bacillota</taxon>
        <taxon>Bacilli</taxon>
        <taxon>Bacillales</taxon>
        <taxon>Paenibacillaceae</taxon>
        <taxon>Paenibacillus</taxon>
    </lineage>
</organism>
<dbReference type="AlphaFoldDB" id="A0A2W1N9I6"/>
<comment type="caution">
    <text evidence="2">The sequence shown here is derived from an EMBL/GenBank/DDBJ whole genome shotgun (WGS) entry which is preliminary data.</text>
</comment>
<accession>A0A2W1N9I6</accession>
<protein>
    <submittedName>
        <fullName evidence="2">Cyclase family protein</fullName>
    </submittedName>
</protein>
<dbReference type="GO" id="GO:0019441">
    <property type="term" value="P:L-tryptophan catabolic process to kynurenine"/>
    <property type="evidence" value="ECO:0007669"/>
    <property type="project" value="InterPro"/>
</dbReference>
<proteinExistence type="predicted"/>
<feature type="region of interest" description="Disordered" evidence="1">
    <location>
        <begin position="1"/>
        <end position="22"/>
    </location>
</feature>
<reference evidence="2" key="1">
    <citation type="submission" date="2018-06" db="EMBL/GenBank/DDBJ databases">
        <title>Paenibacillus xerothermodurans sp. nov. an extremely dry heat resistant spore forming bacterium isolated from the soil of Cape Canaveral, Florida.</title>
        <authorList>
            <person name="Seuylemezian A."/>
            <person name="Kaur N."/>
            <person name="Patil P."/>
            <person name="Patil P."/>
            <person name="Mayilraj S."/>
            <person name="Vaishampayan P."/>
        </authorList>
    </citation>
    <scope>NUCLEOTIDE SEQUENCE [LARGE SCALE GENOMIC DNA]</scope>
    <source>
        <strain evidence="2">ATCC 27380</strain>
    </source>
</reference>
<dbReference type="SUPFAM" id="SSF102198">
    <property type="entry name" value="Putative cyclase"/>
    <property type="match status" value="1"/>
</dbReference>
<dbReference type="EMBL" id="NHRJ02000006">
    <property type="protein sequence ID" value="PZE20594.1"/>
    <property type="molecule type" value="Genomic_DNA"/>
</dbReference>
<dbReference type="PANTHER" id="PTHR31118">
    <property type="entry name" value="CYCLASE-LIKE PROTEIN 2"/>
    <property type="match status" value="1"/>
</dbReference>
<evidence type="ECO:0000256" key="1">
    <source>
        <dbReference type="SAM" id="MobiDB-lite"/>
    </source>
</evidence>
<dbReference type="PANTHER" id="PTHR31118:SF32">
    <property type="entry name" value="KYNURENINE FORMAMIDASE"/>
    <property type="match status" value="1"/>
</dbReference>
<dbReference type="Gene3D" id="3.50.30.50">
    <property type="entry name" value="Putative cyclase"/>
    <property type="match status" value="1"/>
</dbReference>
<dbReference type="OrthoDB" id="9796085at2"/>
<keyword evidence="3" id="KW-1185">Reference proteome</keyword>
<dbReference type="Pfam" id="PF04199">
    <property type="entry name" value="Cyclase"/>
    <property type="match status" value="1"/>
</dbReference>
<dbReference type="RefSeq" id="WP_089200347.1">
    <property type="nucleotide sequence ID" value="NZ_NHRJ02000006.1"/>
</dbReference>